<name>A0A0P8A3C2_9CYAN</name>
<dbReference type="Proteomes" id="UP000050465">
    <property type="component" value="Unassembled WGS sequence"/>
</dbReference>
<keyword evidence="1" id="KW-0472">Membrane</keyword>
<feature type="transmembrane region" description="Helical" evidence="1">
    <location>
        <begin position="43"/>
        <end position="62"/>
    </location>
</feature>
<sequence>MSRKQLLKVINIGLGILFLDMAVTGLFPDLVSHDIFHIVHEKAGKVFVFFAIAHLALNWNWVKLTLLKKKKKA</sequence>
<accession>A0A0P8A3C2</accession>
<keyword evidence="1" id="KW-0812">Transmembrane</keyword>
<dbReference type="EMBL" id="LJZR01000001">
    <property type="protein sequence ID" value="KPQ37493.1"/>
    <property type="molecule type" value="Genomic_DNA"/>
</dbReference>
<organism evidence="2 3">
    <name type="scientific">Phormidesmis priestleyi Ana</name>
    <dbReference type="NCBI Taxonomy" id="1666911"/>
    <lineage>
        <taxon>Bacteria</taxon>
        <taxon>Bacillati</taxon>
        <taxon>Cyanobacteriota</taxon>
        <taxon>Cyanophyceae</taxon>
        <taxon>Leptolyngbyales</taxon>
        <taxon>Leptolyngbyaceae</taxon>
        <taxon>Phormidesmis</taxon>
    </lineage>
</organism>
<feature type="transmembrane region" description="Helical" evidence="1">
    <location>
        <begin position="12"/>
        <end position="31"/>
    </location>
</feature>
<evidence type="ECO:0000256" key="1">
    <source>
        <dbReference type="SAM" id="Phobius"/>
    </source>
</evidence>
<protein>
    <recommendedName>
        <fullName evidence="4">DUF4405 domain-containing protein</fullName>
    </recommendedName>
</protein>
<evidence type="ECO:0000313" key="3">
    <source>
        <dbReference type="Proteomes" id="UP000050465"/>
    </source>
</evidence>
<reference evidence="2 3" key="1">
    <citation type="submission" date="2015-09" db="EMBL/GenBank/DDBJ databases">
        <title>Identification and resolution of microdiversity through metagenomic sequencing of parallel consortia.</title>
        <authorList>
            <person name="Nelson W.C."/>
            <person name="Romine M.F."/>
            <person name="Lindemann S.R."/>
        </authorList>
    </citation>
    <scope>NUCLEOTIDE SEQUENCE [LARGE SCALE GENOMIC DNA]</scope>
    <source>
        <strain evidence="2">Ana</strain>
    </source>
</reference>
<keyword evidence="1" id="KW-1133">Transmembrane helix</keyword>
<evidence type="ECO:0008006" key="4">
    <source>
        <dbReference type="Google" id="ProtNLM"/>
    </source>
</evidence>
<dbReference type="STRING" id="1666911.HLUCCA11_00160"/>
<dbReference type="AlphaFoldDB" id="A0A0P8A3C2"/>
<gene>
    <name evidence="2" type="ORF">HLUCCA11_00160</name>
</gene>
<comment type="caution">
    <text evidence="2">The sequence shown here is derived from an EMBL/GenBank/DDBJ whole genome shotgun (WGS) entry which is preliminary data.</text>
</comment>
<proteinExistence type="predicted"/>
<evidence type="ECO:0000313" key="2">
    <source>
        <dbReference type="EMBL" id="KPQ37493.1"/>
    </source>
</evidence>